<evidence type="ECO:0000256" key="1">
    <source>
        <dbReference type="ARBA" id="ARBA00004141"/>
    </source>
</evidence>
<evidence type="ECO:0000313" key="6">
    <source>
        <dbReference type="EMBL" id="TQV97377.1"/>
    </source>
</evidence>
<sequence length="330" mass="36017">MTLVYRGEDAAKTGLVITLALQLKAALGGATTVFNLHDMLARTIGRIVSLANVRIESQDGNEPPESWSPEVDARIEVRDLVICYGTAMQPALRGVSFLVEPRKRLGIVGRTGSGKTSLVNALLRFINPTEGRILINNVDISTVKLKSLRESITLIPQDPFLFSGDLRYNVDPSRKKSDDAVLEALRRVHLIPSNGASNPEKNTGELLQLDMEILSGGSNLSYGQRQLICLARALLKQCPVLILDEATSGVDATMDAFVQRTIREEFSHATILVVAHRLLTVADFDDILVMSGGEVAELGPPAELMAKRGVFWDMVQQSGDSEQIELAMKI</sequence>
<dbReference type="Gene3D" id="3.40.50.300">
    <property type="entry name" value="P-loop containing nucleotide triphosphate hydrolases"/>
    <property type="match status" value="1"/>
</dbReference>
<dbReference type="FunFam" id="3.40.50.300:FF:001354">
    <property type="entry name" value="ATP-binding cassette (ABC) transporter, putative"/>
    <property type="match status" value="1"/>
</dbReference>
<dbReference type="PANTHER" id="PTHR24223">
    <property type="entry name" value="ATP-BINDING CASSETTE SUB-FAMILY C"/>
    <property type="match status" value="1"/>
</dbReference>
<comment type="caution">
    <text evidence="6">The sequence shown here is derived from an EMBL/GenBank/DDBJ whole genome shotgun (WGS) entry which is preliminary data.</text>
</comment>
<dbReference type="SUPFAM" id="SSF52540">
    <property type="entry name" value="P-loop containing nucleoside triphosphate hydrolases"/>
    <property type="match status" value="1"/>
</dbReference>
<dbReference type="Pfam" id="PF00005">
    <property type="entry name" value="ABC_tran"/>
    <property type="match status" value="1"/>
</dbReference>
<dbReference type="InterPro" id="IPR017871">
    <property type="entry name" value="ABC_transporter-like_CS"/>
</dbReference>
<feature type="domain" description="ABC transporter" evidence="5">
    <location>
        <begin position="75"/>
        <end position="317"/>
    </location>
</feature>
<dbReference type="CDD" id="cd03244">
    <property type="entry name" value="ABCC_MRP_domain2"/>
    <property type="match status" value="1"/>
</dbReference>
<evidence type="ECO:0000256" key="2">
    <source>
        <dbReference type="ARBA" id="ARBA00009726"/>
    </source>
</evidence>
<dbReference type="InterPro" id="IPR027417">
    <property type="entry name" value="P-loop_NTPase"/>
</dbReference>
<dbReference type="PROSITE" id="PS00211">
    <property type="entry name" value="ABC_TRANSPORTER_1"/>
    <property type="match status" value="1"/>
</dbReference>
<dbReference type="InterPro" id="IPR003439">
    <property type="entry name" value="ABC_transporter-like_ATP-bd"/>
</dbReference>
<evidence type="ECO:0000259" key="5">
    <source>
        <dbReference type="PROSITE" id="PS50893"/>
    </source>
</evidence>
<keyword evidence="4" id="KW-0067">ATP-binding</keyword>
<dbReference type="PANTHER" id="PTHR24223:SF456">
    <property type="entry name" value="MULTIDRUG RESISTANCE-ASSOCIATED PROTEIN LETHAL(2)03659"/>
    <property type="match status" value="1"/>
</dbReference>
<dbReference type="STRING" id="43265.A0A545W3U6"/>
<dbReference type="AlphaFoldDB" id="A0A545W3U6"/>
<dbReference type="SMART" id="SM00382">
    <property type="entry name" value="AAA"/>
    <property type="match status" value="1"/>
</dbReference>
<comment type="subcellular location">
    <subcellularLocation>
        <location evidence="1">Membrane</location>
        <topology evidence="1">Multi-pass membrane protein</topology>
    </subcellularLocation>
</comment>
<organism evidence="6 7">
    <name type="scientific">Cordyceps javanica</name>
    <dbReference type="NCBI Taxonomy" id="43265"/>
    <lineage>
        <taxon>Eukaryota</taxon>
        <taxon>Fungi</taxon>
        <taxon>Dikarya</taxon>
        <taxon>Ascomycota</taxon>
        <taxon>Pezizomycotina</taxon>
        <taxon>Sordariomycetes</taxon>
        <taxon>Hypocreomycetidae</taxon>
        <taxon>Hypocreales</taxon>
        <taxon>Cordycipitaceae</taxon>
        <taxon>Cordyceps</taxon>
    </lineage>
</organism>
<keyword evidence="7" id="KW-1185">Reference proteome</keyword>
<dbReference type="GO" id="GO:0005524">
    <property type="term" value="F:ATP binding"/>
    <property type="evidence" value="ECO:0007669"/>
    <property type="project" value="UniProtKB-KW"/>
</dbReference>
<dbReference type="PROSITE" id="PS50893">
    <property type="entry name" value="ABC_TRANSPORTER_2"/>
    <property type="match status" value="1"/>
</dbReference>
<dbReference type="Proteomes" id="UP000315783">
    <property type="component" value="Unassembled WGS sequence"/>
</dbReference>
<accession>A0A545W3U6</accession>
<evidence type="ECO:0000256" key="3">
    <source>
        <dbReference type="ARBA" id="ARBA00022741"/>
    </source>
</evidence>
<dbReference type="InterPro" id="IPR050173">
    <property type="entry name" value="ABC_transporter_C-like"/>
</dbReference>
<reference evidence="6 7" key="1">
    <citation type="journal article" date="2019" name="Appl. Microbiol. Biotechnol.">
        <title>Genome sequence of Isaria javanica and comparative genome analysis insights into family S53 peptidase evolution in fungal entomopathogens.</title>
        <authorList>
            <person name="Lin R."/>
            <person name="Zhang X."/>
            <person name="Xin B."/>
            <person name="Zou M."/>
            <person name="Gao Y."/>
            <person name="Qin F."/>
            <person name="Hu Q."/>
            <person name="Xie B."/>
            <person name="Cheng X."/>
        </authorList>
    </citation>
    <scope>NUCLEOTIDE SEQUENCE [LARGE SCALE GENOMIC DNA]</scope>
    <source>
        <strain evidence="6 7">IJ1G</strain>
    </source>
</reference>
<evidence type="ECO:0000256" key="4">
    <source>
        <dbReference type="ARBA" id="ARBA00022840"/>
    </source>
</evidence>
<dbReference type="EMBL" id="SPUK01000005">
    <property type="protein sequence ID" value="TQV97377.1"/>
    <property type="molecule type" value="Genomic_DNA"/>
</dbReference>
<gene>
    <name evidence="6" type="ORF">IF1G_04617</name>
</gene>
<dbReference type="OrthoDB" id="6500128at2759"/>
<comment type="similarity">
    <text evidence="2">Belongs to the ABC transporter superfamily. ABCC family. Conjugate transporter (TC 3.A.1.208) subfamily.</text>
</comment>
<name>A0A545W3U6_9HYPO</name>
<evidence type="ECO:0000313" key="7">
    <source>
        <dbReference type="Proteomes" id="UP000315783"/>
    </source>
</evidence>
<dbReference type="GO" id="GO:0016887">
    <property type="term" value="F:ATP hydrolysis activity"/>
    <property type="evidence" value="ECO:0007669"/>
    <property type="project" value="InterPro"/>
</dbReference>
<proteinExistence type="inferred from homology"/>
<protein>
    <submittedName>
        <fullName evidence="6">ABC transporter</fullName>
    </submittedName>
</protein>
<dbReference type="GO" id="GO:0016020">
    <property type="term" value="C:membrane"/>
    <property type="evidence" value="ECO:0007669"/>
    <property type="project" value="UniProtKB-SubCell"/>
</dbReference>
<dbReference type="GO" id="GO:0042626">
    <property type="term" value="F:ATPase-coupled transmembrane transporter activity"/>
    <property type="evidence" value="ECO:0007669"/>
    <property type="project" value="TreeGrafter"/>
</dbReference>
<keyword evidence="3" id="KW-0547">Nucleotide-binding</keyword>
<dbReference type="InterPro" id="IPR003593">
    <property type="entry name" value="AAA+_ATPase"/>
</dbReference>